<dbReference type="RefSeq" id="WP_146316548.1">
    <property type="nucleotide sequence ID" value="NZ_VCQV01000011.1"/>
</dbReference>
<dbReference type="Pfam" id="PF00497">
    <property type="entry name" value="SBP_bac_3"/>
    <property type="match status" value="1"/>
</dbReference>
<feature type="compositionally biased region" description="Low complexity" evidence="2">
    <location>
        <begin position="32"/>
        <end position="41"/>
    </location>
</feature>
<keyword evidence="1" id="KW-0732">Signal</keyword>
<reference evidence="4 5" key="1">
    <citation type="submission" date="2019-05" db="EMBL/GenBank/DDBJ databases">
        <authorList>
            <person name="Lee S.D."/>
        </authorList>
    </citation>
    <scope>NUCLEOTIDE SEQUENCE [LARGE SCALE GENOMIC DNA]</scope>
    <source>
        <strain evidence="4 5">C5-26</strain>
    </source>
</reference>
<feature type="domain" description="Solute-binding protein family 3/N-terminal" evidence="3">
    <location>
        <begin position="86"/>
        <end position="312"/>
    </location>
</feature>
<dbReference type="PROSITE" id="PS51257">
    <property type="entry name" value="PROKAR_LIPOPROTEIN"/>
    <property type="match status" value="1"/>
</dbReference>
<name>A0A563E245_9MICO</name>
<proteinExistence type="predicted"/>
<comment type="caution">
    <text evidence="4">The sequence shown here is derived from an EMBL/GenBank/DDBJ whole genome shotgun (WGS) entry which is preliminary data.</text>
</comment>
<dbReference type="SUPFAM" id="SSF53850">
    <property type="entry name" value="Periplasmic binding protein-like II"/>
    <property type="match status" value="1"/>
</dbReference>
<protein>
    <submittedName>
        <fullName evidence="4">ABC transporter substrate-binding protein</fullName>
    </submittedName>
</protein>
<dbReference type="InterPro" id="IPR001638">
    <property type="entry name" value="Solute-binding_3/MltF_N"/>
</dbReference>
<dbReference type="AlphaFoldDB" id="A0A563E245"/>
<dbReference type="CDD" id="cd01004">
    <property type="entry name" value="PBP2_MidA_like"/>
    <property type="match status" value="1"/>
</dbReference>
<evidence type="ECO:0000256" key="2">
    <source>
        <dbReference type="SAM" id="MobiDB-lite"/>
    </source>
</evidence>
<accession>A0A563E245</accession>
<feature type="region of interest" description="Disordered" evidence="2">
    <location>
        <begin position="31"/>
        <end position="51"/>
    </location>
</feature>
<dbReference type="Proteomes" id="UP000320244">
    <property type="component" value="Unassembled WGS sequence"/>
</dbReference>
<dbReference type="OrthoDB" id="4633994at2"/>
<evidence type="ECO:0000259" key="3">
    <source>
        <dbReference type="SMART" id="SM00062"/>
    </source>
</evidence>
<organism evidence="4 5">
    <name type="scientific">Leekyejoonella antrihumi</name>
    <dbReference type="NCBI Taxonomy" id="1660198"/>
    <lineage>
        <taxon>Bacteria</taxon>
        <taxon>Bacillati</taxon>
        <taxon>Actinomycetota</taxon>
        <taxon>Actinomycetes</taxon>
        <taxon>Micrococcales</taxon>
        <taxon>Dermacoccaceae</taxon>
        <taxon>Leekyejoonella</taxon>
    </lineage>
</organism>
<evidence type="ECO:0000313" key="4">
    <source>
        <dbReference type="EMBL" id="TWP36465.1"/>
    </source>
</evidence>
<keyword evidence="5" id="KW-1185">Reference proteome</keyword>
<dbReference type="Gene3D" id="3.40.190.10">
    <property type="entry name" value="Periplasmic binding protein-like II"/>
    <property type="match status" value="2"/>
</dbReference>
<dbReference type="PANTHER" id="PTHR35936:SF17">
    <property type="entry name" value="ARGININE-BINDING EXTRACELLULAR PROTEIN ARTP"/>
    <property type="match status" value="1"/>
</dbReference>
<evidence type="ECO:0000313" key="5">
    <source>
        <dbReference type="Proteomes" id="UP000320244"/>
    </source>
</evidence>
<evidence type="ECO:0000256" key="1">
    <source>
        <dbReference type="ARBA" id="ARBA00022729"/>
    </source>
</evidence>
<sequence length="324" mass="33602">MSPRRNRYISLPAGVALIAVMSGCGTSGGSAGSSLVTSGTSPDGQSVVGLNKSPGVDLSRSVVNAIASDPKLTAKVPAAVRTSGLQVSSGVGYPPMEMFASDGQTIYGIDPAIALAIGNRLGVKVIVTNADFNSQIPGVVSGRYNMIMSTMTDTAKRQKEVDFLDYLTDSQGFVVKTRNPGDIHRPADLCGKTVAVVDNGVAFQLAAQYSSDCSSAGKPAIKILKFTDDQNAILQVKSGRAVADINDYPVAAYRPRTGEPLAAVLIPNTASPLGIGMSKTDKPLLNDVRAALASLISDGTYRKILRAWGVPGMAVKTVVVDGGK</sequence>
<gene>
    <name evidence="4" type="ORF">FGL98_09595</name>
</gene>
<reference evidence="4 5" key="2">
    <citation type="submission" date="2019-08" db="EMBL/GenBank/DDBJ databases">
        <title>Jejuicoccus antrihumi gen. nov., sp. nov., a new member of the family Dermacoccaceae isolated from a cave.</title>
        <authorList>
            <person name="Schumann P."/>
            <person name="Kim I.S."/>
        </authorList>
    </citation>
    <scope>NUCLEOTIDE SEQUENCE [LARGE SCALE GENOMIC DNA]</scope>
    <source>
        <strain evidence="4 5">C5-26</strain>
    </source>
</reference>
<dbReference type="SMART" id="SM00062">
    <property type="entry name" value="PBPb"/>
    <property type="match status" value="1"/>
</dbReference>
<dbReference type="EMBL" id="VCQV01000011">
    <property type="protein sequence ID" value="TWP36465.1"/>
    <property type="molecule type" value="Genomic_DNA"/>
</dbReference>
<dbReference type="PANTHER" id="PTHR35936">
    <property type="entry name" value="MEMBRANE-BOUND LYTIC MUREIN TRANSGLYCOSYLASE F"/>
    <property type="match status" value="1"/>
</dbReference>